<feature type="compositionally biased region" description="Basic residues" evidence="1">
    <location>
        <begin position="9"/>
        <end position="18"/>
    </location>
</feature>
<proteinExistence type="predicted"/>
<evidence type="ECO:0000256" key="1">
    <source>
        <dbReference type="SAM" id="MobiDB-lite"/>
    </source>
</evidence>
<comment type="caution">
    <text evidence="2">The sequence shown here is derived from an EMBL/GenBank/DDBJ whole genome shotgun (WGS) entry which is preliminary data.</text>
</comment>
<name>A0ABR0ACH4_9CRUS</name>
<evidence type="ECO:0000313" key="2">
    <source>
        <dbReference type="EMBL" id="KAK4022708.1"/>
    </source>
</evidence>
<keyword evidence="3" id="KW-1185">Reference proteome</keyword>
<organism evidence="2 3">
    <name type="scientific">Daphnia magna</name>
    <dbReference type="NCBI Taxonomy" id="35525"/>
    <lineage>
        <taxon>Eukaryota</taxon>
        <taxon>Metazoa</taxon>
        <taxon>Ecdysozoa</taxon>
        <taxon>Arthropoda</taxon>
        <taxon>Crustacea</taxon>
        <taxon>Branchiopoda</taxon>
        <taxon>Diplostraca</taxon>
        <taxon>Cladocera</taxon>
        <taxon>Anomopoda</taxon>
        <taxon>Daphniidae</taxon>
        <taxon>Daphnia</taxon>
    </lineage>
</organism>
<accession>A0ABR0ACH4</accession>
<feature type="region of interest" description="Disordered" evidence="1">
    <location>
        <begin position="1"/>
        <end position="29"/>
    </location>
</feature>
<evidence type="ECO:0000313" key="3">
    <source>
        <dbReference type="Proteomes" id="UP001234178"/>
    </source>
</evidence>
<dbReference type="EMBL" id="JAOYFB010000037">
    <property type="protein sequence ID" value="KAK4022708.1"/>
    <property type="molecule type" value="Genomic_DNA"/>
</dbReference>
<reference evidence="2 3" key="1">
    <citation type="journal article" date="2023" name="Nucleic Acids Res.">
        <title>The hologenome of Daphnia magna reveals possible DNA methylation and microbiome-mediated evolution of the host genome.</title>
        <authorList>
            <person name="Chaturvedi A."/>
            <person name="Li X."/>
            <person name="Dhandapani V."/>
            <person name="Marshall H."/>
            <person name="Kissane S."/>
            <person name="Cuenca-Cambronero M."/>
            <person name="Asole G."/>
            <person name="Calvet F."/>
            <person name="Ruiz-Romero M."/>
            <person name="Marangio P."/>
            <person name="Guigo R."/>
            <person name="Rago D."/>
            <person name="Mirbahai L."/>
            <person name="Eastwood N."/>
            <person name="Colbourne J.K."/>
            <person name="Zhou J."/>
            <person name="Mallon E."/>
            <person name="Orsini L."/>
        </authorList>
    </citation>
    <scope>NUCLEOTIDE SEQUENCE [LARGE SCALE GENOMIC DNA]</scope>
    <source>
        <strain evidence="2">LRV0_1</strain>
    </source>
</reference>
<sequence length="65" mass="7178">MFTNETTSRRRAPLRHNQQHPAPGSRVDDGCCVTIKSTTANFPINRGSVLRIKPIPPKSVQPHGC</sequence>
<protein>
    <submittedName>
        <fullName evidence="2">Uncharacterized protein</fullName>
    </submittedName>
</protein>
<dbReference type="Proteomes" id="UP001234178">
    <property type="component" value="Unassembled WGS sequence"/>
</dbReference>
<gene>
    <name evidence="2" type="ORF">OUZ56_008159</name>
</gene>